<feature type="compositionally biased region" description="Acidic residues" evidence="3">
    <location>
        <begin position="49"/>
        <end position="59"/>
    </location>
</feature>
<name>A0AAD6VDE4_9AGAR</name>
<feature type="domain" description="Isopenicillin N synthase-like Fe(2+) 2OG dioxygenase" evidence="4">
    <location>
        <begin position="237"/>
        <end position="295"/>
    </location>
</feature>
<feature type="compositionally biased region" description="Acidic residues" evidence="3">
    <location>
        <begin position="1"/>
        <end position="15"/>
    </location>
</feature>
<evidence type="ECO:0000259" key="4">
    <source>
        <dbReference type="Pfam" id="PF03171"/>
    </source>
</evidence>
<gene>
    <name evidence="5" type="ORF">GGX14DRAFT_698366</name>
</gene>
<evidence type="ECO:0000313" key="5">
    <source>
        <dbReference type="EMBL" id="KAJ7206495.1"/>
    </source>
</evidence>
<dbReference type="PANTHER" id="PTHR47991">
    <property type="entry name" value="OXOGLUTARATE/IRON-DEPENDENT DIOXYGENASE"/>
    <property type="match status" value="1"/>
</dbReference>
<proteinExistence type="predicted"/>
<evidence type="ECO:0000256" key="1">
    <source>
        <dbReference type="ARBA" id="ARBA00022723"/>
    </source>
</evidence>
<dbReference type="SUPFAM" id="SSF51197">
    <property type="entry name" value="Clavaminate synthase-like"/>
    <property type="match status" value="1"/>
</dbReference>
<dbReference type="InterPro" id="IPR044861">
    <property type="entry name" value="IPNS-like_FE2OG_OXY"/>
</dbReference>
<protein>
    <recommendedName>
        <fullName evidence="4">Isopenicillin N synthase-like Fe(2+) 2OG dioxygenase domain-containing protein</fullName>
    </recommendedName>
</protein>
<keyword evidence="6" id="KW-1185">Reference proteome</keyword>
<keyword evidence="1" id="KW-0479">Metal-binding</keyword>
<feature type="region of interest" description="Disordered" evidence="3">
    <location>
        <begin position="1"/>
        <end position="74"/>
    </location>
</feature>
<dbReference type="GO" id="GO:0046872">
    <property type="term" value="F:metal ion binding"/>
    <property type="evidence" value="ECO:0007669"/>
    <property type="project" value="UniProtKB-KW"/>
</dbReference>
<dbReference type="Gene3D" id="2.60.120.330">
    <property type="entry name" value="B-lactam Antibiotic, Isopenicillin N Synthase, Chain"/>
    <property type="match status" value="1"/>
</dbReference>
<reference evidence="5" key="1">
    <citation type="submission" date="2023-03" db="EMBL/GenBank/DDBJ databases">
        <title>Massive genome expansion in bonnet fungi (Mycena s.s.) driven by repeated elements and novel gene families across ecological guilds.</title>
        <authorList>
            <consortium name="Lawrence Berkeley National Laboratory"/>
            <person name="Harder C.B."/>
            <person name="Miyauchi S."/>
            <person name="Viragh M."/>
            <person name="Kuo A."/>
            <person name="Thoen E."/>
            <person name="Andreopoulos B."/>
            <person name="Lu D."/>
            <person name="Skrede I."/>
            <person name="Drula E."/>
            <person name="Henrissat B."/>
            <person name="Morin E."/>
            <person name="Kohler A."/>
            <person name="Barry K."/>
            <person name="LaButti K."/>
            <person name="Morin E."/>
            <person name="Salamov A."/>
            <person name="Lipzen A."/>
            <person name="Mereny Z."/>
            <person name="Hegedus B."/>
            <person name="Baldrian P."/>
            <person name="Stursova M."/>
            <person name="Weitz H."/>
            <person name="Taylor A."/>
            <person name="Grigoriev I.V."/>
            <person name="Nagy L.G."/>
            <person name="Martin F."/>
            <person name="Kauserud H."/>
        </authorList>
    </citation>
    <scope>NUCLEOTIDE SEQUENCE</scope>
    <source>
        <strain evidence="5">9144</strain>
    </source>
</reference>
<keyword evidence="2" id="KW-0408">Iron</keyword>
<evidence type="ECO:0000313" key="6">
    <source>
        <dbReference type="Proteomes" id="UP001219525"/>
    </source>
</evidence>
<comment type="caution">
    <text evidence="5">The sequence shown here is derived from an EMBL/GenBank/DDBJ whole genome shotgun (WGS) entry which is preliminary data.</text>
</comment>
<dbReference type="EMBL" id="JARJCW010000039">
    <property type="protein sequence ID" value="KAJ7206495.1"/>
    <property type="molecule type" value="Genomic_DNA"/>
</dbReference>
<evidence type="ECO:0000256" key="2">
    <source>
        <dbReference type="ARBA" id="ARBA00023004"/>
    </source>
</evidence>
<dbReference type="InterPro" id="IPR027443">
    <property type="entry name" value="IPNS-like_sf"/>
</dbReference>
<dbReference type="Pfam" id="PF03171">
    <property type="entry name" value="2OG-FeII_Oxy"/>
    <property type="match status" value="1"/>
</dbReference>
<dbReference type="InterPro" id="IPR050295">
    <property type="entry name" value="Plant_2OG-oxidoreductases"/>
</dbReference>
<sequence>MDVDNAEAGLDDFEAPDFSGAEPAEPEAVTNQRWNPDTFVTPYKRDESDAGSEDGSGEGDEIRGVDSDGEDSDAFSYKLQTNTTDSAFKKIPLAFPQNPPLPKFDALRARVNFLAGFKPQIYDCCPNSCLCYVGPHKDLDACSYCKELRWRANGKPRKKFTYIPIIPRLVADDEPATYILAAIRNCVLKADDPELADLDVHFIARTGTLDLIDITSVQSLVGRVQDISSDWAIIDRNFGTITVLYSQPVAALRILGRDGKWLWVKHIENALVINTGDAMELLSGGYYKGTIHRVVQPPVDLPLDQQHLTRLGLFYFAMTDDAVKLAPLVHSPVLQRVEIERRCADEDAPTMEVWRRTRTSAYGQSELKAKEGGAVEEEVISGVLVKHYNYN</sequence>
<evidence type="ECO:0000256" key="3">
    <source>
        <dbReference type="SAM" id="MobiDB-lite"/>
    </source>
</evidence>
<accession>A0AAD6VDE4</accession>
<dbReference type="AlphaFoldDB" id="A0AAD6VDE4"/>
<dbReference type="Proteomes" id="UP001219525">
    <property type="component" value="Unassembled WGS sequence"/>
</dbReference>
<organism evidence="5 6">
    <name type="scientific">Mycena pura</name>
    <dbReference type="NCBI Taxonomy" id="153505"/>
    <lineage>
        <taxon>Eukaryota</taxon>
        <taxon>Fungi</taxon>
        <taxon>Dikarya</taxon>
        <taxon>Basidiomycota</taxon>
        <taxon>Agaricomycotina</taxon>
        <taxon>Agaricomycetes</taxon>
        <taxon>Agaricomycetidae</taxon>
        <taxon>Agaricales</taxon>
        <taxon>Marasmiineae</taxon>
        <taxon>Mycenaceae</taxon>
        <taxon>Mycena</taxon>
    </lineage>
</organism>